<comment type="caution">
    <text evidence="2">The sequence shown here is derived from an EMBL/GenBank/DDBJ whole genome shotgun (WGS) entry which is preliminary data.</text>
</comment>
<reference evidence="2" key="1">
    <citation type="submission" date="2023-08" db="EMBL/GenBank/DDBJ databases">
        <authorList>
            <person name="Audoor S."/>
            <person name="Bilcke G."/>
        </authorList>
    </citation>
    <scope>NUCLEOTIDE SEQUENCE</scope>
</reference>
<proteinExistence type="predicted"/>
<feature type="region of interest" description="Disordered" evidence="1">
    <location>
        <begin position="351"/>
        <end position="429"/>
    </location>
</feature>
<dbReference type="EMBL" id="CAKOGP040001225">
    <property type="protein sequence ID" value="CAJ1944657.1"/>
    <property type="molecule type" value="Genomic_DNA"/>
</dbReference>
<gene>
    <name evidence="2" type="ORF">CYCCA115_LOCUS8999</name>
</gene>
<sequence>MFNVNNLQNDLMVNLNPNFKLKKMKFFTKAEKMSRFENKGICAIILNCTSPSTATRATSAYNNNKKSRIAYQAPKTYHRWFLCGDAMMNPPHTFAIVTHNPQQTCHFLAHVHENSFMGMAFYLIEPDLSTSQVGDYLHIIDNKDLKMFPLKPNARILKKPAPIELPRDSDQTFFFVEEGKTIKLTRMKFNTRTCTGYQCDRHWGKDGCVCAFGSPGNSLVYEFDFGIPVAQNHFNSDTHVASLASFRTMSVFFHNLVNYTSTTTPPKEEMHLHRRRSQIRNMISYINDNGGWKIIGWCKRGLLSIKGETDKVENRNVNLRLTSVYPQNVGILDDENFKKLRIREDFEIPDSALTNLSQNTETTEDDESDSSSSDNDDNKRDDDVDDANDQRPNPYKTGDNDEDAETQEHTDVDVTHEHDDESEEENELV</sequence>
<evidence type="ECO:0000313" key="2">
    <source>
        <dbReference type="EMBL" id="CAJ1944657.1"/>
    </source>
</evidence>
<evidence type="ECO:0000256" key="1">
    <source>
        <dbReference type="SAM" id="MobiDB-lite"/>
    </source>
</evidence>
<keyword evidence="3" id="KW-1185">Reference proteome</keyword>
<feature type="compositionally biased region" description="Polar residues" evidence="1">
    <location>
        <begin position="352"/>
        <end position="361"/>
    </location>
</feature>
<name>A0AAD2CS27_9STRA</name>
<dbReference type="Proteomes" id="UP001295423">
    <property type="component" value="Unassembled WGS sequence"/>
</dbReference>
<accession>A0AAD2CS27</accession>
<evidence type="ECO:0000313" key="3">
    <source>
        <dbReference type="Proteomes" id="UP001295423"/>
    </source>
</evidence>
<feature type="compositionally biased region" description="Acidic residues" evidence="1">
    <location>
        <begin position="420"/>
        <end position="429"/>
    </location>
</feature>
<protein>
    <submittedName>
        <fullName evidence="2">Uncharacterized protein</fullName>
    </submittedName>
</protein>
<organism evidence="2 3">
    <name type="scientific">Cylindrotheca closterium</name>
    <dbReference type="NCBI Taxonomy" id="2856"/>
    <lineage>
        <taxon>Eukaryota</taxon>
        <taxon>Sar</taxon>
        <taxon>Stramenopiles</taxon>
        <taxon>Ochrophyta</taxon>
        <taxon>Bacillariophyta</taxon>
        <taxon>Bacillariophyceae</taxon>
        <taxon>Bacillariophycidae</taxon>
        <taxon>Bacillariales</taxon>
        <taxon>Bacillariaceae</taxon>
        <taxon>Cylindrotheca</taxon>
    </lineage>
</organism>
<feature type="compositionally biased region" description="Basic and acidic residues" evidence="1">
    <location>
        <begin position="406"/>
        <end position="419"/>
    </location>
</feature>
<dbReference type="AlphaFoldDB" id="A0AAD2CS27"/>